<evidence type="ECO:0000313" key="2">
    <source>
        <dbReference type="EMBL" id="KAF1926725.1"/>
    </source>
</evidence>
<accession>A0A6A5REN7</accession>
<dbReference type="EMBL" id="ML978975">
    <property type="protein sequence ID" value="KAF1926725.1"/>
    <property type="molecule type" value="Genomic_DNA"/>
</dbReference>
<feature type="transmembrane region" description="Helical" evidence="1">
    <location>
        <begin position="136"/>
        <end position="161"/>
    </location>
</feature>
<evidence type="ECO:0000256" key="1">
    <source>
        <dbReference type="SAM" id="Phobius"/>
    </source>
</evidence>
<dbReference type="RefSeq" id="XP_033446977.1">
    <property type="nucleotide sequence ID" value="XM_033586735.1"/>
</dbReference>
<feature type="transmembrane region" description="Helical" evidence="1">
    <location>
        <begin position="12"/>
        <end position="32"/>
    </location>
</feature>
<protein>
    <submittedName>
        <fullName evidence="2">Uncharacterized protein</fullName>
    </submittedName>
</protein>
<organism evidence="2 3">
    <name type="scientific">Didymella exigua CBS 183.55</name>
    <dbReference type="NCBI Taxonomy" id="1150837"/>
    <lineage>
        <taxon>Eukaryota</taxon>
        <taxon>Fungi</taxon>
        <taxon>Dikarya</taxon>
        <taxon>Ascomycota</taxon>
        <taxon>Pezizomycotina</taxon>
        <taxon>Dothideomycetes</taxon>
        <taxon>Pleosporomycetidae</taxon>
        <taxon>Pleosporales</taxon>
        <taxon>Pleosporineae</taxon>
        <taxon>Didymellaceae</taxon>
        <taxon>Didymella</taxon>
    </lineage>
</organism>
<dbReference type="AlphaFoldDB" id="A0A6A5REN7"/>
<dbReference type="OrthoDB" id="3596604at2759"/>
<keyword evidence="3" id="KW-1185">Reference proteome</keyword>
<evidence type="ECO:0000313" key="3">
    <source>
        <dbReference type="Proteomes" id="UP000800082"/>
    </source>
</evidence>
<feature type="transmembrane region" description="Helical" evidence="1">
    <location>
        <begin position="47"/>
        <end position="66"/>
    </location>
</feature>
<gene>
    <name evidence="2" type="ORF">M421DRAFT_102157</name>
</gene>
<keyword evidence="1" id="KW-1133">Transmembrane helix</keyword>
<sequence>MDSWMELAKVGTIKFLMTIFLGGALCLCLKSWEGFHKPVALSKHDVQIFNALTIALSICLGLNLLTSLKRYAIFLRWAIITRYWVPIEIFDLILGIDELTNVAKLLVLSTPALEHKWLLGRSRPWRNSHPGCRRKFAIACFIWLLINIGSQVLVASISLFWPMESYKCPLTEYGSVAVADLSKWDKAEAGSTVHSSREAAWRFGLEAQSWSNFPVAEKAPDLSQLPGTPIYKGEDSFEYRFYYRNPERLYSDYLPSNRIMKACATCKQYQILSMASGSPSPGLPETLFAKAKFLEENTNVSIPLYGEGMVLWQAIVGETCGARCTQLIVFQKNGSNTLTAKSVNKDSLWICENEVTNISTTGFGTSHFGISTTDTAIYGTDTFAKLAAGAIGWTGYSQGKWLDRQWRLYTQDSPWSPKHVLNTHDVEEIIMRFSIGAIAAFDNHALAAFDDHGVRHQIKTNELVCPKDSQQLNVDWLHILGILGSICAIQLASLIGLIVFANRAIIRDTSCLSTAVLLRPVLLYRRIKYGYRENADGMPYKIAVFFQGRDPSEIPPEWASGRYR</sequence>
<feature type="transmembrane region" description="Helical" evidence="1">
    <location>
        <begin position="476"/>
        <end position="500"/>
    </location>
</feature>
<keyword evidence="1" id="KW-0472">Membrane</keyword>
<keyword evidence="1" id="KW-0812">Transmembrane</keyword>
<name>A0A6A5REN7_9PLEO</name>
<reference evidence="2" key="1">
    <citation type="journal article" date="2020" name="Stud. Mycol.">
        <title>101 Dothideomycetes genomes: a test case for predicting lifestyles and emergence of pathogens.</title>
        <authorList>
            <person name="Haridas S."/>
            <person name="Albert R."/>
            <person name="Binder M."/>
            <person name="Bloem J."/>
            <person name="Labutti K."/>
            <person name="Salamov A."/>
            <person name="Andreopoulos B."/>
            <person name="Baker S."/>
            <person name="Barry K."/>
            <person name="Bills G."/>
            <person name="Bluhm B."/>
            <person name="Cannon C."/>
            <person name="Castanera R."/>
            <person name="Culley D."/>
            <person name="Daum C."/>
            <person name="Ezra D."/>
            <person name="Gonzalez J."/>
            <person name="Henrissat B."/>
            <person name="Kuo A."/>
            <person name="Liang C."/>
            <person name="Lipzen A."/>
            <person name="Lutzoni F."/>
            <person name="Magnuson J."/>
            <person name="Mondo S."/>
            <person name="Nolan M."/>
            <person name="Ohm R."/>
            <person name="Pangilinan J."/>
            <person name="Park H.-J."/>
            <person name="Ramirez L."/>
            <person name="Alfaro M."/>
            <person name="Sun H."/>
            <person name="Tritt A."/>
            <person name="Yoshinaga Y."/>
            <person name="Zwiers L.-H."/>
            <person name="Turgeon B."/>
            <person name="Goodwin S."/>
            <person name="Spatafora J."/>
            <person name="Crous P."/>
            <person name="Grigoriev I."/>
        </authorList>
    </citation>
    <scope>NUCLEOTIDE SEQUENCE</scope>
    <source>
        <strain evidence="2">CBS 183.55</strain>
    </source>
</reference>
<proteinExistence type="predicted"/>
<dbReference type="Proteomes" id="UP000800082">
    <property type="component" value="Unassembled WGS sequence"/>
</dbReference>
<dbReference type="GeneID" id="54344381"/>